<feature type="transmembrane region" description="Helical" evidence="9">
    <location>
        <begin position="159"/>
        <end position="177"/>
    </location>
</feature>
<dbReference type="RefSeq" id="WP_261919649.1">
    <property type="nucleotide sequence ID" value="NZ_CP022010.1"/>
</dbReference>
<evidence type="ECO:0000256" key="9">
    <source>
        <dbReference type="RuleBase" id="RU363032"/>
    </source>
</evidence>
<keyword evidence="4" id="KW-0997">Cell inner membrane</keyword>
<evidence type="ECO:0000256" key="6">
    <source>
        <dbReference type="ARBA" id="ARBA00022989"/>
    </source>
</evidence>
<dbReference type="PANTHER" id="PTHR43386:SF5">
    <property type="entry name" value="PUTRESCINE EXPORT SYSTEM PERMEASE PROTEIN SAPC"/>
    <property type="match status" value="1"/>
</dbReference>
<proteinExistence type="inferred from homology"/>
<dbReference type="InterPro" id="IPR025966">
    <property type="entry name" value="OppC_N"/>
</dbReference>
<reference evidence="10" key="1">
    <citation type="submission" date="2017-06" db="EMBL/GenBank/DDBJ databases">
        <title>Genome sequencing of pathogenic and non-pathogenic strains within Bisgaard taxon 40.</title>
        <authorList>
            <person name="Ladner J.T."/>
            <person name="Lovett S.P."/>
            <person name="Koroleva G."/>
            <person name="Lorch J.M."/>
        </authorList>
    </citation>
    <scope>NUCLEOTIDE SEQUENCE</scope>
    <source>
        <strain evidence="10">27576-1-I1</strain>
    </source>
</reference>
<keyword evidence="2 9" id="KW-0813">Transport</keyword>
<keyword evidence="6 9" id="KW-1133">Transmembrane helix</keyword>
<dbReference type="InterPro" id="IPR000515">
    <property type="entry name" value="MetI-like"/>
</dbReference>
<feature type="transmembrane region" description="Helical" evidence="9">
    <location>
        <begin position="260"/>
        <end position="282"/>
    </location>
</feature>
<dbReference type="Gene3D" id="1.10.3720.10">
    <property type="entry name" value="MetI-like"/>
    <property type="match status" value="1"/>
</dbReference>
<evidence type="ECO:0000256" key="3">
    <source>
        <dbReference type="ARBA" id="ARBA00022475"/>
    </source>
</evidence>
<keyword evidence="7 9" id="KW-0472">Membrane</keyword>
<name>A0A8E3MC26_9PAST</name>
<dbReference type="CDD" id="cd06261">
    <property type="entry name" value="TM_PBP2"/>
    <property type="match status" value="1"/>
</dbReference>
<organism evidence="10 11">
    <name type="scientific">Mergibacter septicus</name>
    <dbReference type="NCBI Taxonomy" id="221402"/>
    <lineage>
        <taxon>Bacteria</taxon>
        <taxon>Pseudomonadati</taxon>
        <taxon>Pseudomonadota</taxon>
        <taxon>Gammaproteobacteria</taxon>
        <taxon>Pasteurellales</taxon>
        <taxon>Pasteurellaceae</taxon>
        <taxon>Mergibacter</taxon>
    </lineage>
</organism>
<evidence type="ECO:0000256" key="7">
    <source>
        <dbReference type="ARBA" id="ARBA00023136"/>
    </source>
</evidence>
<dbReference type="SUPFAM" id="SSF161098">
    <property type="entry name" value="MetI-like"/>
    <property type="match status" value="1"/>
</dbReference>
<evidence type="ECO:0000256" key="8">
    <source>
        <dbReference type="ARBA" id="ARBA00024202"/>
    </source>
</evidence>
<feature type="transmembrane region" description="Helical" evidence="9">
    <location>
        <begin position="133"/>
        <end position="153"/>
    </location>
</feature>
<dbReference type="InterPro" id="IPR035906">
    <property type="entry name" value="MetI-like_sf"/>
</dbReference>
<evidence type="ECO:0000256" key="2">
    <source>
        <dbReference type="ARBA" id="ARBA00022448"/>
    </source>
</evidence>
<dbReference type="Pfam" id="PF00528">
    <property type="entry name" value="BPD_transp_1"/>
    <property type="match status" value="1"/>
</dbReference>
<dbReference type="PROSITE" id="PS50928">
    <property type="entry name" value="ABC_TM1"/>
    <property type="match status" value="1"/>
</dbReference>
<dbReference type="EMBL" id="CP022011">
    <property type="protein sequence ID" value="QDJ14267.1"/>
    <property type="molecule type" value="Genomic_DNA"/>
</dbReference>
<dbReference type="PANTHER" id="PTHR43386">
    <property type="entry name" value="OLIGOPEPTIDE TRANSPORT SYSTEM PERMEASE PROTEIN APPC"/>
    <property type="match status" value="1"/>
</dbReference>
<accession>A0A8E3MC26</accession>
<protein>
    <submittedName>
        <fullName evidence="10">Peptide ABC transporter permease</fullName>
    </submittedName>
</protein>
<evidence type="ECO:0000313" key="10">
    <source>
        <dbReference type="EMBL" id="QDJ14267.1"/>
    </source>
</evidence>
<dbReference type="AlphaFoldDB" id="A0A8E3MC26"/>
<evidence type="ECO:0000256" key="4">
    <source>
        <dbReference type="ARBA" id="ARBA00022519"/>
    </source>
</evidence>
<dbReference type="GO" id="GO:0055085">
    <property type="term" value="P:transmembrane transport"/>
    <property type="evidence" value="ECO:0007669"/>
    <property type="project" value="InterPro"/>
</dbReference>
<keyword evidence="5 9" id="KW-0812">Transmembrane</keyword>
<evidence type="ECO:0000313" key="11">
    <source>
        <dbReference type="Proteomes" id="UP000955338"/>
    </source>
</evidence>
<dbReference type="GO" id="GO:0005886">
    <property type="term" value="C:plasma membrane"/>
    <property type="evidence" value="ECO:0007669"/>
    <property type="project" value="UniProtKB-SubCell"/>
</dbReference>
<sequence>MLDKDIEDFRLVSPQQKIWQHFRQDKLAVISLILFLALCFIALFSPLLSPYGNNMQFVGNELIPPAWTKTGRVAFFLGTDDIGRDLFSRIILGTRYTFGSALAIVVPTLLIGCSLGCIIGINQGRKSRILGNFFDLFLSIPILLIAIIIAALMESSLQSAMLAILLALLPHFVHQVYSAVKVELQKDYVVLLQLEGISKWALLKETILPNIMPTIIRETTRAFTLALMDISALSFISLGASKTMPEWGMMIHDSLDLLYIAPWAVILPGVAIILSIIIITLFGNSLLRAITKAYA</sequence>
<keyword evidence="11" id="KW-1185">Reference proteome</keyword>
<evidence type="ECO:0000256" key="1">
    <source>
        <dbReference type="ARBA" id="ARBA00004429"/>
    </source>
</evidence>
<dbReference type="Pfam" id="PF12911">
    <property type="entry name" value="OppC_N"/>
    <property type="match status" value="1"/>
</dbReference>
<evidence type="ECO:0000256" key="5">
    <source>
        <dbReference type="ARBA" id="ARBA00022692"/>
    </source>
</evidence>
<dbReference type="Proteomes" id="UP000955338">
    <property type="component" value="Chromosome"/>
</dbReference>
<dbReference type="InterPro" id="IPR050366">
    <property type="entry name" value="BP-dependent_transpt_permease"/>
</dbReference>
<keyword evidence="3" id="KW-1003">Cell membrane</keyword>
<feature type="transmembrane region" description="Helical" evidence="9">
    <location>
        <begin position="96"/>
        <end position="121"/>
    </location>
</feature>
<feature type="transmembrane region" description="Helical" evidence="9">
    <location>
        <begin position="222"/>
        <end position="240"/>
    </location>
</feature>
<feature type="transmembrane region" description="Helical" evidence="9">
    <location>
        <begin position="27"/>
        <end position="48"/>
    </location>
</feature>
<gene>
    <name evidence="10" type="ORF">CEP48_02040</name>
</gene>
<comment type="subcellular location">
    <subcellularLocation>
        <location evidence="1">Cell inner membrane</location>
        <topology evidence="1">Multi-pass membrane protein</topology>
    </subcellularLocation>
    <subcellularLocation>
        <location evidence="9">Cell membrane</location>
        <topology evidence="9">Multi-pass membrane protein</topology>
    </subcellularLocation>
</comment>
<comment type="similarity">
    <text evidence="8">Belongs to the binding-protein-dependent transport system permease family. OppBC subfamily.</text>
</comment>